<sequence length="63" mass="6736">PPPPPPPGMPAAFGAPPPPPLNFGGALGSPKHSALPYGLRAKKDFKPEISMKRLNWSKARHKM</sequence>
<evidence type="ECO:0000256" key="1">
    <source>
        <dbReference type="SAM" id="MobiDB-lite"/>
    </source>
</evidence>
<feature type="non-terminal residue" evidence="2">
    <location>
        <position position="1"/>
    </location>
</feature>
<evidence type="ECO:0000313" key="2">
    <source>
        <dbReference type="EMBL" id="CAG13900.1"/>
    </source>
</evidence>
<accession>Q4RCI3</accession>
<dbReference type="KEGG" id="tng:GSTEN00036901G001"/>
<reference evidence="2" key="2">
    <citation type="submission" date="2004-02" db="EMBL/GenBank/DDBJ databases">
        <authorList>
            <consortium name="Genoscope"/>
            <consortium name="Whitehead Institute Centre for Genome Research"/>
        </authorList>
    </citation>
    <scope>NUCLEOTIDE SEQUENCE</scope>
</reference>
<feature type="non-terminal residue" evidence="2">
    <location>
        <position position="63"/>
    </location>
</feature>
<feature type="compositionally biased region" description="Pro residues" evidence="1">
    <location>
        <begin position="1"/>
        <end position="21"/>
    </location>
</feature>
<dbReference type="AlphaFoldDB" id="Q4RCI3"/>
<protein>
    <submittedName>
        <fullName evidence="2">(spotted green pufferfish) hypothetical protein</fullName>
    </submittedName>
</protein>
<comment type="caution">
    <text evidence="2">The sequence shown here is derived from an EMBL/GenBank/DDBJ whole genome shotgun (WGS) entry which is preliminary data.</text>
</comment>
<feature type="region of interest" description="Disordered" evidence="1">
    <location>
        <begin position="1"/>
        <end position="25"/>
    </location>
</feature>
<organism evidence="2">
    <name type="scientific">Tetraodon nigroviridis</name>
    <name type="common">Spotted green pufferfish</name>
    <name type="synonym">Chelonodon nigroviridis</name>
    <dbReference type="NCBI Taxonomy" id="99883"/>
    <lineage>
        <taxon>Eukaryota</taxon>
        <taxon>Metazoa</taxon>
        <taxon>Chordata</taxon>
        <taxon>Craniata</taxon>
        <taxon>Vertebrata</taxon>
        <taxon>Euteleostomi</taxon>
        <taxon>Actinopterygii</taxon>
        <taxon>Neopterygii</taxon>
        <taxon>Teleostei</taxon>
        <taxon>Neoteleostei</taxon>
        <taxon>Acanthomorphata</taxon>
        <taxon>Eupercaria</taxon>
        <taxon>Tetraodontiformes</taxon>
        <taxon>Tetradontoidea</taxon>
        <taxon>Tetraodontidae</taxon>
        <taxon>Tetraodon</taxon>
    </lineage>
</organism>
<dbReference type="Gene3D" id="6.10.30.30">
    <property type="match status" value="1"/>
</dbReference>
<gene>
    <name evidence="2" type="ORF">GSTENG00036901001</name>
</gene>
<name>Q4RCI3_TETNG</name>
<dbReference type="EMBL" id="CAAE01018871">
    <property type="protein sequence ID" value="CAG13900.1"/>
    <property type="molecule type" value="Genomic_DNA"/>
</dbReference>
<proteinExistence type="predicted"/>
<reference evidence="2" key="1">
    <citation type="journal article" date="2004" name="Nature">
        <title>Genome duplication in the teleost fish Tetraodon nigroviridis reveals the early vertebrate proto-karyotype.</title>
        <authorList>
            <person name="Jaillon O."/>
            <person name="Aury J.-M."/>
            <person name="Brunet F."/>
            <person name="Petit J.-L."/>
            <person name="Stange-Thomann N."/>
            <person name="Mauceli E."/>
            <person name="Bouneau L."/>
            <person name="Fischer C."/>
            <person name="Ozouf-Costaz C."/>
            <person name="Bernot A."/>
            <person name="Nicaud S."/>
            <person name="Jaffe D."/>
            <person name="Fisher S."/>
            <person name="Lutfalla G."/>
            <person name="Dossat C."/>
            <person name="Segurens B."/>
            <person name="Dasilva C."/>
            <person name="Salanoubat M."/>
            <person name="Levy M."/>
            <person name="Boudet N."/>
            <person name="Castellano S."/>
            <person name="Anthouard V."/>
            <person name="Jubin C."/>
            <person name="Castelli V."/>
            <person name="Katinka M."/>
            <person name="Vacherie B."/>
            <person name="Biemont C."/>
            <person name="Skalli Z."/>
            <person name="Cattolico L."/>
            <person name="Poulain J."/>
            <person name="De Berardinis V."/>
            <person name="Cruaud C."/>
            <person name="Duprat S."/>
            <person name="Brottier P."/>
            <person name="Coutanceau J.-P."/>
            <person name="Gouzy J."/>
            <person name="Parra G."/>
            <person name="Lardier G."/>
            <person name="Chapple C."/>
            <person name="McKernan K.J."/>
            <person name="McEwan P."/>
            <person name="Bosak S."/>
            <person name="Kellis M."/>
            <person name="Volff J.-N."/>
            <person name="Guigo R."/>
            <person name="Zody M.C."/>
            <person name="Mesirov J."/>
            <person name="Lindblad-Toh K."/>
            <person name="Birren B."/>
            <person name="Nusbaum C."/>
            <person name="Kahn D."/>
            <person name="Robinson-Rechavi M."/>
            <person name="Laudet V."/>
            <person name="Schachter V."/>
            <person name="Quetier F."/>
            <person name="Saurin W."/>
            <person name="Scarpelli C."/>
            <person name="Wincker P."/>
            <person name="Lander E.S."/>
            <person name="Weissenbach J."/>
            <person name="Roest Crollius H."/>
        </authorList>
    </citation>
    <scope>NUCLEOTIDE SEQUENCE [LARGE SCALE GENOMIC DNA]</scope>
</reference>